<dbReference type="Pfam" id="PF24645">
    <property type="entry name" value="DUF7639"/>
    <property type="match status" value="1"/>
</dbReference>
<dbReference type="Gene3D" id="1.10.357.40">
    <property type="entry name" value="YbiA-like"/>
    <property type="match status" value="1"/>
</dbReference>
<dbReference type="CDD" id="cd15457">
    <property type="entry name" value="NADAR"/>
    <property type="match status" value="1"/>
</dbReference>
<dbReference type="AlphaFoldDB" id="A0A8J7GN74"/>
<dbReference type="InterPro" id="IPR056055">
    <property type="entry name" value="DUF7638"/>
</dbReference>
<comment type="caution">
    <text evidence="5">The sequence shown here is derived from an EMBL/GenBank/DDBJ whole genome shotgun (WGS) entry which is preliminary data.</text>
</comment>
<gene>
    <name evidence="5" type="ORF">IW245_001027</name>
</gene>
<protein>
    <submittedName>
        <fullName evidence="5">Putative NAD-dependent protein-ADP-ribosyltransferase YbiA (DUF1768 family)</fullName>
    </submittedName>
</protein>
<dbReference type="RefSeq" id="WP_197002020.1">
    <property type="nucleotide sequence ID" value="NZ_BONS01000004.1"/>
</dbReference>
<accession>A0A8J7GN74</accession>
<dbReference type="SUPFAM" id="SSF143990">
    <property type="entry name" value="YbiA-like"/>
    <property type="match status" value="1"/>
</dbReference>
<name>A0A8J7GN74_9ACTN</name>
<feature type="domain" description="DUF7639" evidence="4">
    <location>
        <begin position="112"/>
        <end position="197"/>
    </location>
</feature>
<organism evidence="5 6">
    <name type="scientific">Longispora fulva</name>
    <dbReference type="NCBI Taxonomy" id="619741"/>
    <lineage>
        <taxon>Bacteria</taxon>
        <taxon>Bacillati</taxon>
        <taxon>Actinomycetota</taxon>
        <taxon>Actinomycetes</taxon>
        <taxon>Micromonosporales</taxon>
        <taxon>Micromonosporaceae</taxon>
        <taxon>Longispora</taxon>
    </lineage>
</organism>
<proteinExistence type="predicted"/>
<reference evidence="5" key="1">
    <citation type="submission" date="2020-11" db="EMBL/GenBank/DDBJ databases">
        <title>Sequencing the genomes of 1000 actinobacteria strains.</title>
        <authorList>
            <person name="Klenk H.-P."/>
        </authorList>
    </citation>
    <scope>NUCLEOTIDE SEQUENCE</scope>
    <source>
        <strain evidence="5">DSM 45356</strain>
    </source>
</reference>
<dbReference type="Pfam" id="PF24644">
    <property type="entry name" value="DUF7638"/>
    <property type="match status" value="1"/>
</dbReference>
<evidence type="ECO:0000256" key="2">
    <source>
        <dbReference type="ARBA" id="ARBA00000751"/>
    </source>
</evidence>
<dbReference type="InterPro" id="IPR056056">
    <property type="entry name" value="DUF7639"/>
</dbReference>
<dbReference type="EMBL" id="JADOUF010000001">
    <property type="protein sequence ID" value="MBG6134833.1"/>
    <property type="molecule type" value="Genomic_DNA"/>
</dbReference>
<comment type="catalytic activity">
    <reaction evidence="2">
        <text>2,5-diamino-6-hydroxy-4-(5-phosphoribosylamino)-pyrimidine + H2O = 2,5,6-triamino-4-hydroxypyrimidine + D-ribose 5-phosphate</text>
        <dbReference type="Rhea" id="RHEA:23436"/>
        <dbReference type="ChEBI" id="CHEBI:15377"/>
        <dbReference type="ChEBI" id="CHEBI:58614"/>
        <dbReference type="ChEBI" id="CHEBI:78346"/>
        <dbReference type="ChEBI" id="CHEBI:137796"/>
    </reaction>
</comment>
<sequence>MTKRRAFRMVDEERIEGTWRPVFVRNGETFFLTDLIMYADGVVECWGMLTLDEFRAKLDSGWITVTPVDGAPVSTFELATWDFANSDAWLTPDGLFAEVRNEMDRLAGRPTAEDRCDAAVDAFVREPTEENRAALLAAYLAVPEHERMFLGDMDVKDWPYRALATPLGGTLADGGDPVTAEDHAGALEYFADRGRMTGELDARRHSDGPAETSDPTVVLDTIYGQWPAPPSVHVLRAEYPAAVEVGGHTYPTLGRAYWALAAADPAVRDAIREADGDWRARQLLSAGQLRPGWPAAREAVLAELHRARLRQHPELLDVLLATGDARIVYRGSDSAFLDARDRMGRILEQVRAEFAAARAGLL</sequence>
<dbReference type="Proteomes" id="UP000622552">
    <property type="component" value="Unassembled WGS sequence"/>
</dbReference>
<keyword evidence="6" id="KW-1185">Reference proteome</keyword>
<evidence type="ECO:0000259" key="4">
    <source>
        <dbReference type="Pfam" id="PF24645"/>
    </source>
</evidence>
<evidence type="ECO:0000256" key="1">
    <source>
        <dbReference type="ARBA" id="ARBA00000022"/>
    </source>
</evidence>
<evidence type="ECO:0000313" key="5">
    <source>
        <dbReference type="EMBL" id="MBG6134833.1"/>
    </source>
</evidence>
<evidence type="ECO:0000259" key="3">
    <source>
        <dbReference type="Pfam" id="PF24644"/>
    </source>
</evidence>
<dbReference type="InterPro" id="IPR012816">
    <property type="entry name" value="NADAR"/>
</dbReference>
<comment type="catalytic activity">
    <reaction evidence="1">
        <text>5-amino-6-(5-phospho-D-ribosylamino)uracil + H2O = 5,6-diaminouracil + D-ribose 5-phosphate</text>
        <dbReference type="Rhea" id="RHEA:55020"/>
        <dbReference type="ChEBI" id="CHEBI:15377"/>
        <dbReference type="ChEBI" id="CHEBI:46252"/>
        <dbReference type="ChEBI" id="CHEBI:58453"/>
        <dbReference type="ChEBI" id="CHEBI:78346"/>
    </reaction>
</comment>
<dbReference type="InterPro" id="IPR037238">
    <property type="entry name" value="YbiA-like_sf"/>
</dbReference>
<feature type="domain" description="DUF7638" evidence="3">
    <location>
        <begin position="6"/>
        <end position="110"/>
    </location>
</feature>
<evidence type="ECO:0000313" key="6">
    <source>
        <dbReference type="Proteomes" id="UP000622552"/>
    </source>
</evidence>